<keyword evidence="1" id="KW-0234">DNA repair</keyword>
<keyword evidence="1" id="KW-0233">DNA recombination</keyword>
<dbReference type="PANTHER" id="PTHR10492:SF57">
    <property type="entry name" value="ATP-DEPENDENT DNA HELICASE"/>
    <property type="match status" value="1"/>
</dbReference>
<dbReference type="Proteomes" id="UP000789390">
    <property type="component" value="Unassembled WGS sequence"/>
</dbReference>
<dbReference type="GO" id="GO:0006281">
    <property type="term" value="P:DNA repair"/>
    <property type="evidence" value="ECO:0007669"/>
    <property type="project" value="UniProtKB-KW"/>
</dbReference>
<dbReference type="PANTHER" id="PTHR10492">
    <property type="match status" value="1"/>
</dbReference>
<proteinExistence type="inferred from homology"/>
<gene>
    <name evidence="4" type="ORF">DGAL_LOCUS548</name>
</gene>
<name>A0A8J2R9X7_9CRUS</name>
<dbReference type="Pfam" id="PF21530">
    <property type="entry name" value="Pif1_2B_dom"/>
    <property type="match status" value="1"/>
</dbReference>
<dbReference type="Gene3D" id="3.40.50.300">
    <property type="entry name" value="P-loop containing nucleotide triphosphate hydrolases"/>
    <property type="match status" value="1"/>
</dbReference>
<dbReference type="GO" id="GO:0005524">
    <property type="term" value="F:ATP binding"/>
    <property type="evidence" value="ECO:0007669"/>
    <property type="project" value="UniProtKB-KW"/>
</dbReference>
<dbReference type="Pfam" id="PF05970">
    <property type="entry name" value="PIF1"/>
    <property type="match status" value="1"/>
</dbReference>
<dbReference type="AlphaFoldDB" id="A0A8J2R9X7"/>
<dbReference type="InterPro" id="IPR010285">
    <property type="entry name" value="DNA_helicase_pif1-like_DEAD"/>
</dbReference>
<evidence type="ECO:0000313" key="5">
    <source>
        <dbReference type="Proteomes" id="UP000789390"/>
    </source>
</evidence>
<dbReference type="GO" id="GO:0000723">
    <property type="term" value="P:telomere maintenance"/>
    <property type="evidence" value="ECO:0007669"/>
    <property type="project" value="InterPro"/>
</dbReference>
<keyword evidence="5" id="KW-1185">Reference proteome</keyword>
<accession>A0A8J2R9X7</accession>
<protein>
    <recommendedName>
        <fullName evidence="1">ATP-dependent DNA helicase</fullName>
        <ecNumber evidence="1">5.6.2.3</ecNumber>
    </recommendedName>
</protein>
<keyword evidence="1" id="KW-0347">Helicase</keyword>
<evidence type="ECO:0000259" key="3">
    <source>
        <dbReference type="Pfam" id="PF21530"/>
    </source>
</evidence>
<keyword evidence="1" id="KW-0067">ATP-binding</keyword>
<dbReference type="InterPro" id="IPR027417">
    <property type="entry name" value="P-loop_NTPase"/>
</dbReference>
<evidence type="ECO:0000259" key="2">
    <source>
        <dbReference type="Pfam" id="PF05970"/>
    </source>
</evidence>
<dbReference type="OrthoDB" id="6365921at2759"/>
<dbReference type="EC" id="5.6.2.3" evidence="1"/>
<keyword evidence="1" id="KW-0547">Nucleotide-binding</keyword>
<dbReference type="SUPFAM" id="SSF52540">
    <property type="entry name" value="P-loop containing nucleoside triphosphate hydrolases"/>
    <property type="match status" value="2"/>
</dbReference>
<organism evidence="4 5">
    <name type="scientific">Daphnia galeata</name>
    <dbReference type="NCBI Taxonomy" id="27404"/>
    <lineage>
        <taxon>Eukaryota</taxon>
        <taxon>Metazoa</taxon>
        <taxon>Ecdysozoa</taxon>
        <taxon>Arthropoda</taxon>
        <taxon>Crustacea</taxon>
        <taxon>Branchiopoda</taxon>
        <taxon>Diplostraca</taxon>
        <taxon>Cladocera</taxon>
        <taxon>Anomopoda</taxon>
        <taxon>Daphniidae</taxon>
        <taxon>Daphnia</taxon>
    </lineage>
</organism>
<feature type="domain" description="DNA helicase Pif1-like DEAD-box helicase" evidence="2">
    <location>
        <begin position="53"/>
        <end position="234"/>
    </location>
</feature>
<reference evidence="4" key="1">
    <citation type="submission" date="2021-11" db="EMBL/GenBank/DDBJ databases">
        <authorList>
            <person name="Schell T."/>
        </authorList>
    </citation>
    <scope>NUCLEOTIDE SEQUENCE</scope>
    <source>
        <strain evidence="4">M5</strain>
    </source>
</reference>
<keyword evidence="1" id="KW-0378">Hydrolase</keyword>
<comment type="cofactor">
    <cofactor evidence="1">
        <name>Mg(2+)</name>
        <dbReference type="ChEBI" id="CHEBI:18420"/>
    </cofactor>
</comment>
<dbReference type="EMBL" id="CAKKLH010000002">
    <property type="protein sequence ID" value="CAH0098469.1"/>
    <property type="molecule type" value="Genomic_DNA"/>
</dbReference>
<comment type="catalytic activity">
    <reaction evidence="1">
        <text>ATP + H2O = ADP + phosphate + H(+)</text>
        <dbReference type="Rhea" id="RHEA:13065"/>
        <dbReference type="ChEBI" id="CHEBI:15377"/>
        <dbReference type="ChEBI" id="CHEBI:15378"/>
        <dbReference type="ChEBI" id="CHEBI:30616"/>
        <dbReference type="ChEBI" id="CHEBI:43474"/>
        <dbReference type="ChEBI" id="CHEBI:456216"/>
        <dbReference type="EC" id="5.6.2.3"/>
    </reaction>
</comment>
<dbReference type="GO" id="GO:0006310">
    <property type="term" value="P:DNA recombination"/>
    <property type="evidence" value="ECO:0007669"/>
    <property type="project" value="UniProtKB-KW"/>
</dbReference>
<feature type="domain" description="DNA helicase Pif1-like 2B" evidence="3">
    <location>
        <begin position="305"/>
        <end position="342"/>
    </location>
</feature>
<evidence type="ECO:0000256" key="1">
    <source>
        <dbReference type="RuleBase" id="RU363044"/>
    </source>
</evidence>
<comment type="caution">
    <text evidence="4">The sequence shown here is derived from an EMBL/GenBank/DDBJ whole genome shotgun (WGS) entry which is preliminary data.</text>
</comment>
<dbReference type="GO" id="GO:0016787">
    <property type="term" value="F:hydrolase activity"/>
    <property type="evidence" value="ECO:0007669"/>
    <property type="project" value="UniProtKB-KW"/>
</dbReference>
<sequence>MNGRTLEEFHLPLPDFQMISQLVVNENGDSEITMVEKRLMGETMVAQLDNTSQHGPGGSGKTFMYNTFGNVLEGQGKTVIMFASTRIAATLLLNGATYHSTFKIYPSIITDTTTSKIEEHSYIAKLIREASLIICYEATMMTRYALKALEKILRKIMKNNLPYGKKVVVLGGDFRQCLLVVKHGKRVKVVETIIKNCPFLSHFHQLKLHQNMRTVAGSQKHADWLITLGNGTLPRIPSLSPWVIEIPQEFLILDQKLESLIRYVFGDPYVVESINAIICPKNRDCLNINNLIINKVPENLKTYKRIPQHELKLKIGAIMILLKNINSRQGLCYGTRLFVKELRDDVILAIIAAGKHKGLKVFLPRITMSPADSLLTYLST</sequence>
<dbReference type="InterPro" id="IPR049163">
    <property type="entry name" value="Pif1-like_2B_dom"/>
</dbReference>
<comment type="similarity">
    <text evidence="1">Belongs to the helicase family.</text>
</comment>
<keyword evidence="1" id="KW-0227">DNA damage</keyword>
<evidence type="ECO:0000313" key="4">
    <source>
        <dbReference type="EMBL" id="CAH0098469.1"/>
    </source>
</evidence>
<dbReference type="GO" id="GO:0043139">
    <property type="term" value="F:5'-3' DNA helicase activity"/>
    <property type="evidence" value="ECO:0007669"/>
    <property type="project" value="UniProtKB-EC"/>
</dbReference>